<feature type="domain" description="Myb-like" evidence="6">
    <location>
        <begin position="56"/>
        <end position="108"/>
    </location>
</feature>
<evidence type="ECO:0000256" key="3">
    <source>
        <dbReference type="ARBA" id="ARBA00023125"/>
    </source>
</evidence>
<evidence type="ECO:0000313" key="8">
    <source>
        <dbReference type="EMBL" id="QCD87872.1"/>
    </source>
</evidence>
<dbReference type="Proteomes" id="UP000501690">
    <property type="component" value="Linkage Group LG3"/>
</dbReference>
<evidence type="ECO:0000256" key="5">
    <source>
        <dbReference type="SAM" id="MobiDB-lite"/>
    </source>
</evidence>
<keyword evidence="4" id="KW-0539">Nucleus</keyword>
<evidence type="ECO:0000259" key="7">
    <source>
        <dbReference type="PROSITE" id="PS51294"/>
    </source>
</evidence>
<feature type="compositionally biased region" description="Basic residues" evidence="5">
    <location>
        <begin position="159"/>
        <end position="169"/>
    </location>
</feature>
<dbReference type="InterPro" id="IPR015495">
    <property type="entry name" value="Myb_TF_plants"/>
</dbReference>
<sequence>MTPTDATLNLCSLRLCSRKMLLPFTCYHETVKLKHSLKVQVHLFLTNMVKTPSCEKSGAGKGTWTPEEDRKLIAYVTRYGFWNWRQLPRFAGLARCGKSCRLRWMNHLRPKIKRANFSSEEEEYIIRMHTKLGNRWSAIAAELPGRTDLEVKNHWHTTLKKRQSKRVTTKSRLCREHASSAKDEPNTTARENEDENEDENASTTRSVRVGTKVNNAKQSKRVTTKSRLCREHASSAKDEPNTTARENEDENEDENASTTRSVRAVSYTHQMCIRDRPYRLRFFCTRGLKPLIAPVFRHRNHTTPLLSTTLLSSCSETQTPSLTHSLEVLTKMVRTPSYEKSGLRKGTWTPEEDTKLLSYVTRYGCCNWRQLPKFAGLARSGKSCRSRWMNYLRPNLKRGNFTPKEEECIIRMHKKLGNRWSAIAAELLGRADSEVKNHWHASLKKRSREETLAKEESSVPKSSKNKESMDLVLNCNGFPATSRITNTSSSLFSFSSLSSSSKEFSSGPCFS</sequence>
<dbReference type="SMART" id="SM00717">
    <property type="entry name" value="SANT"/>
    <property type="match status" value="4"/>
</dbReference>
<keyword evidence="2" id="KW-0677">Repeat</keyword>
<dbReference type="Gene3D" id="1.10.10.60">
    <property type="entry name" value="Homeodomain-like"/>
    <property type="match status" value="4"/>
</dbReference>
<feature type="domain" description="Myb-like" evidence="6">
    <location>
        <begin position="393"/>
        <end position="443"/>
    </location>
</feature>
<feature type="domain" description="Myb-like" evidence="6">
    <location>
        <begin position="340"/>
        <end position="392"/>
    </location>
</feature>
<dbReference type="EMBL" id="CP039347">
    <property type="protein sequence ID" value="QCD87872.1"/>
    <property type="molecule type" value="Genomic_DNA"/>
</dbReference>
<dbReference type="PROSITE" id="PS51294">
    <property type="entry name" value="HTH_MYB"/>
    <property type="match status" value="4"/>
</dbReference>
<dbReference type="SUPFAM" id="SSF46689">
    <property type="entry name" value="Homeodomain-like"/>
    <property type="match status" value="2"/>
</dbReference>
<dbReference type="InterPro" id="IPR001005">
    <property type="entry name" value="SANT/Myb"/>
</dbReference>
<feature type="domain" description="Myb-like" evidence="6">
    <location>
        <begin position="109"/>
        <end position="159"/>
    </location>
</feature>
<name>A0A4D6LGU4_VIGUN</name>
<dbReference type="AlphaFoldDB" id="A0A4D6LGU4"/>
<dbReference type="GO" id="GO:0005634">
    <property type="term" value="C:nucleus"/>
    <property type="evidence" value="ECO:0007669"/>
    <property type="project" value="UniProtKB-SubCell"/>
</dbReference>
<feature type="compositionally biased region" description="Polar residues" evidence="5">
    <location>
        <begin position="201"/>
        <end position="217"/>
    </location>
</feature>
<dbReference type="PANTHER" id="PTHR10641:SF1418">
    <property type="entry name" value="MYB-RELATED TRANSCRIPTION FACTOR"/>
    <property type="match status" value="1"/>
</dbReference>
<comment type="subcellular location">
    <subcellularLocation>
        <location evidence="1">Nucleus</location>
    </subcellularLocation>
</comment>
<feature type="domain" description="HTH myb-type" evidence="7">
    <location>
        <begin position="393"/>
        <end position="447"/>
    </location>
</feature>
<feature type="compositionally biased region" description="Basic and acidic residues" evidence="5">
    <location>
        <begin position="228"/>
        <end position="240"/>
    </location>
</feature>
<evidence type="ECO:0000259" key="6">
    <source>
        <dbReference type="PROSITE" id="PS50090"/>
    </source>
</evidence>
<feature type="region of interest" description="Disordered" evidence="5">
    <location>
        <begin position="446"/>
        <end position="465"/>
    </location>
</feature>
<dbReference type="Pfam" id="PF00249">
    <property type="entry name" value="Myb_DNA-binding"/>
    <property type="match status" value="4"/>
</dbReference>
<keyword evidence="9" id="KW-1185">Reference proteome</keyword>
<feature type="domain" description="HTH myb-type" evidence="7">
    <location>
        <begin position="56"/>
        <end position="108"/>
    </location>
</feature>
<organism evidence="8 9">
    <name type="scientific">Vigna unguiculata</name>
    <name type="common">Cowpea</name>
    <dbReference type="NCBI Taxonomy" id="3917"/>
    <lineage>
        <taxon>Eukaryota</taxon>
        <taxon>Viridiplantae</taxon>
        <taxon>Streptophyta</taxon>
        <taxon>Embryophyta</taxon>
        <taxon>Tracheophyta</taxon>
        <taxon>Spermatophyta</taxon>
        <taxon>Magnoliopsida</taxon>
        <taxon>eudicotyledons</taxon>
        <taxon>Gunneridae</taxon>
        <taxon>Pentapetalae</taxon>
        <taxon>rosids</taxon>
        <taxon>fabids</taxon>
        <taxon>Fabales</taxon>
        <taxon>Fabaceae</taxon>
        <taxon>Papilionoideae</taxon>
        <taxon>50 kb inversion clade</taxon>
        <taxon>NPAAA clade</taxon>
        <taxon>indigoferoid/millettioid clade</taxon>
        <taxon>Phaseoleae</taxon>
        <taxon>Vigna</taxon>
    </lineage>
</organism>
<dbReference type="InterPro" id="IPR009057">
    <property type="entry name" value="Homeodomain-like_sf"/>
</dbReference>
<dbReference type="PROSITE" id="PS50090">
    <property type="entry name" value="MYB_LIKE"/>
    <property type="match status" value="4"/>
</dbReference>
<feature type="compositionally biased region" description="Basic and acidic residues" evidence="5">
    <location>
        <begin position="447"/>
        <end position="465"/>
    </location>
</feature>
<evidence type="ECO:0000256" key="4">
    <source>
        <dbReference type="ARBA" id="ARBA00023242"/>
    </source>
</evidence>
<dbReference type="InterPro" id="IPR017930">
    <property type="entry name" value="Myb_dom"/>
</dbReference>
<evidence type="ECO:0000256" key="2">
    <source>
        <dbReference type="ARBA" id="ARBA00022737"/>
    </source>
</evidence>
<feature type="domain" description="HTH myb-type" evidence="7">
    <location>
        <begin position="109"/>
        <end position="163"/>
    </location>
</feature>
<evidence type="ECO:0000313" key="9">
    <source>
        <dbReference type="Proteomes" id="UP000501690"/>
    </source>
</evidence>
<dbReference type="FunFam" id="1.10.10.60:FF:000001">
    <property type="entry name" value="MYB-related transcription factor"/>
    <property type="match status" value="2"/>
</dbReference>
<reference evidence="8 9" key="1">
    <citation type="submission" date="2019-04" db="EMBL/GenBank/DDBJ databases">
        <title>An improved genome assembly and genetic linkage map for asparagus bean, Vigna unguiculata ssp. sesquipedialis.</title>
        <authorList>
            <person name="Xia Q."/>
            <person name="Zhang R."/>
            <person name="Dong Y."/>
        </authorList>
    </citation>
    <scope>NUCLEOTIDE SEQUENCE [LARGE SCALE GENOMIC DNA]</scope>
    <source>
        <tissue evidence="8">Leaf</tissue>
    </source>
</reference>
<keyword evidence="3" id="KW-0238">DNA-binding</keyword>
<feature type="domain" description="HTH myb-type" evidence="7">
    <location>
        <begin position="340"/>
        <end position="392"/>
    </location>
</feature>
<dbReference type="CDD" id="cd00167">
    <property type="entry name" value="SANT"/>
    <property type="match status" value="4"/>
</dbReference>
<feature type="compositionally biased region" description="Basic and acidic residues" evidence="5">
    <location>
        <begin position="173"/>
        <end position="185"/>
    </location>
</feature>
<evidence type="ECO:0000256" key="1">
    <source>
        <dbReference type="ARBA" id="ARBA00004123"/>
    </source>
</evidence>
<dbReference type="GO" id="GO:0003677">
    <property type="term" value="F:DNA binding"/>
    <property type="evidence" value="ECO:0007669"/>
    <property type="project" value="UniProtKB-KW"/>
</dbReference>
<proteinExistence type="predicted"/>
<feature type="region of interest" description="Disordered" evidence="5">
    <location>
        <begin position="159"/>
        <end position="261"/>
    </location>
</feature>
<dbReference type="PANTHER" id="PTHR10641">
    <property type="entry name" value="MYB FAMILY TRANSCRIPTION FACTOR"/>
    <property type="match status" value="1"/>
</dbReference>
<protein>
    <submittedName>
        <fullName evidence="8">Myb proto-oncogene protein</fullName>
    </submittedName>
</protein>
<gene>
    <name evidence="8" type="ORF">DEO72_LG3g2412</name>
</gene>
<accession>A0A4D6LGU4</accession>